<sequence>MPKTSPNPDLEFTFEKFQVSQTDINQAITSILYVIWLALIVTAPAAVIFAWKAAL</sequence>
<organism evidence="2 3">
    <name type="scientific">Nocardioides baekrokdamisoli</name>
    <dbReference type="NCBI Taxonomy" id="1804624"/>
    <lineage>
        <taxon>Bacteria</taxon>
        <taxon>Bacillati</taxon>
        <taxon>Actinomycetota</taxon>
        <taxon>Actinomycetes</taxon>
        <taxon>Propionibacteriales</taxon>
        <taxon>Nocardioidaceae</taxon>
        <taxon>Nocardioides</taxon>
    </lineage>
</organism>
<protein>
    <submittedName>
        <fullName evidence="2">Uncharacterized protein</fullName>
    </submittedName>
</protein>
<proteinExistence type="predicted"/>
<dbReference type="AlphaFoldDB" id="A0A3G9IH06"/>
<feature type="transmembrane region" description="Helical" evidence="1">
    <location>
        <begin position="31"/>
        <end position="51"/>
    </location>
</feature>
<keyword evidence="1" id="KW-0472">Membrane</keyword>
<keyword evidence="3" id="KW-1185">Reference proteome</keyword>
<evidence type="ECO:0000256" key="1">
    <source>
        <dbReference type="SAM" id="Phobius"/>
    </source>
</evidence>
<dbReference type="KEGG" id="nbe:Back2_17590"/>
<dbReference type="Proteomes" id="UP000271573">
    <property type="component" value="Chromosome"/>
</dbReference>
<keyword evidence="1" id="KW-1133">Transmembrane helix</keyword>
<accession>A0A3G9IH06</accession>
<reference evidence="2 3" key="1">
    <citation type="submission" date="2018-11" db="EMBL/GenBank/DDBJ databases">
        <title>Complete genome sequence of Nocardioides baekrokdamisoli strain KCTC 39748.</title>
        <authorList>
            <person name="Kang S.W."/>
            <person name="Lee K.C."/>
            <person name="Kim K.K."/>
            <person name="Kim J.S."/>
            <person name="Kim D.S."/>
            <person name="Ko S.H."/>
            <person name="Yang S.H."/>
            <person name="Shin Y.K."/>
            <person name="Lee J.S."/>
        </authorList>
    </citation>
    <scope>NUCLEOTIDE SEQUENCE [LARGE SCALE GENOMIC DNA]</scope>
    <source>
        <strain evidence="2 3">KCTC 39748</strain>
    </source>
</reference>
<dbReference type="RefSeq" id="WP_164512544.1">
    <property type="nucleotide sequence ID" value="NZ_AP019307.1"/>
</dbReference>
<evidence type="ECO:0000313" key="2">
    <source>
        <dbReference type="EMBL" id="BBH17472.1"/>
    </source>
</evidence>
<dbReference type="EMBL" id="AP019307">
    <property type="protein sequence ID" value="BBH17472.1"/>
    <property type="molecule type" value="Genomic_DNA"/>
</dbReference>
<keyword evidence="1" id="KW-0812">Transmembrane</keyword>
<evidence type="ECO:0000313" key="3">
    <source>
        <dbReference type="Proteomes" id="UP000271573"/>
    </source>
</evidence>
<name>A0A3G9IH06_9ACTN</name>
<gene>
    <name evidence="2" type="ORF">Back2_17590</name>
</gene>